<keyword evidence="2 5" id="KW-0812">Transmembrane</keyword>
<sequence length="241" mass="27852">MIEVINLFWNDYLFVPLVNALIWIYNNMTDHNLGWAVIWLTVGLRILLLPLTIISEHNSTKQEKAEAESLKIAKAFRFDQIAQQEEIRKIIKKNHISPWAKVSALLIQLLVLVLLYQVFLRGITGEKLAKVLYSSIDFPGKINTLFYGFEIGKVHDWIWSGICALYIFIFIIFENRHQKNWQGGQVVFLFLFPLFTFAVLWYLPMVKALFILTSMIFSDIISLIISVIFSPKPAKVAGAHH</sequence>
<feature type="transmembrane region" description="Helical" evidence="6">
    <location>
        <begin position="32"/>
        <end position="54"/>
    </location>
</feature>
<dbReference type="AlphaFoldDB" id="A0A1F6NYA2"/>
<feature type="transmembrane region" description="Helical" evidence="6">
    <location>
        <begin position="7"/>
        <end position="26"/>
    </location>
</feature>
<dbReference type="InterPro" id="IPR001708">
    <property type="entry name" value="YidC/ALB3/OXA1/COX18"/>
</dbReference>
<evidence type="ECO:0000256" key="1">
    <source>
        <dbReference type="ARBA" id="ARBA00004141"/>
    </source>
</evidence>
<evidence type="ECO:0000313" key="8">
    <source>
        <dbReference type="EMBL" id="OGH88896.1"/>
    </source>
</evidence>
<evidence type="ECO:0000259" key="7">
    <source>
        <dbReference type="Pfam" id="PF02096"/>
    </source>
</evidence>
<name>A0A1F6NYA2_9BACT</name>
<feature type="transmembrane region" description="Helical" evidence="6">
    <location>
        <begin position="98"/>
        <end position="119"/>
    </location>
</feature>
<evidence type="ECO:0000313" key="9">
    <source>
        <dbReference type="Proteomes" id="UP000178490"/>
    </source>
</evidence>
<dbReference type="PANTHER" id="PTHR12428:SF14">
    <property type="entry name" value="ALBINO3-LIKE PROTEIN 1, CHLOROPLASTIC"/>
    <property type="match status" value="1"/>
</dbReference>
<comment type="caution">
    <text evidence="8">The sequence shown here is derived from an EMBL/GenBank/DDBJ whole genome shotgun (WGS) entry which is preliminary data.</text>
</comment>
<dbReference type="InterPro" id="IPR028055">
    <property type="entry name" value="YidC/Oxa/ALB_C"/>
</dbReference>
<dbReference type="GO" id="GO:0051205">
    <property type="term" value="P:protein insertion into membrane"/>
    <property type="evidence" value="ECO:0007669"/>
    <property type="project" value="TreeGrafter"/>
</dbReference>
<evidence type="ECO:0000256" key="5">
    <source>
        <dbReference type="RuleBase" id="RU003945"/>
    </source>
</evidence>
<reference evidence="8 9" key="1">
    <citation type="journal article" date="2016" name="Nat. Commun.">
        <title>Thousands of microbial genomes shed light on interconnected biogeochemical processes in an aquifer system.</title>
        <authorList>
            <person name="Anantharaman K."/>
            <person name="Brown C.T."/>
            <person name="Hug L.A."/>
            <person name="Sharon I."/>
            <person name="Castelle C.J."/>
            <person name="Probst A.J."/>
            <person name="Thomas B.C."/>
            <person name="Singh A."/>
            <person name="Wilkins M.J."/>
            <person name="Karaoz U."/>
            <person name="Brodie E.L."/>
            <person name="Williams K.H."/>
            <person name="Hubbard S.S."/>
            <person name="Banfield J.F."/>
        </authorList>
    </citation>
    <scope>NUCLEOTIDE SEQUENCE [LARGE SCALE GENOMIC DNA]</scope>
</reference>
<evidence type="ECO:0000256" key="2">
    <source>
        <dbReference type="ARBA" id="ARBA00022692"/>
    </source>
</evidence>
<keyword evidence="3 6" id="KW-1133">Transmembrane helix</keyword>
<keyword evidence="4 6" id="KW-0472">Membrane</keyword>
<feature type="transmembrane region" description="Helical" evidence="6">
    <location>
        <begin position="157"/>
        <end position="174"/>
    </location>
</feature>
<proteinExistence type="inferred from homology"/>
<organism evidence="8 9">
    <name type="scientific">Candidatus Magasanikbacteria bacterium RIFOXYD2_FULL_36_9</name>
    <dbReference type="NCBI Taxonomy" id="1798707"/>
    <lineage>
        <taxon>Bacteria</taxon>
        <taxon>Candidatus Magasanikiibacteriota</taxon>
    </lineage>
</organism>
<evidence type="ECO:0000256" key="6">
    <source>
        <dbReference type="SAM" id="Phobius"/>
    </source>
</evidence>
<gene>
    <name evidence="8" type="ORF">A2537_01875</name>
</gene>
<comment type="similarity">
    <text evidence="5">Belongs to the OXA1/ALB3/YidC family.</text>
</comment>
<feature type="transmembrane region" description="Helical" evidence="6">
    <location>
        <begin position="209"/>
        <end position="229"/>
    </location>
</feature>
<dbReference type="GO" id="GO:0016020">
    <property type="term" value="C:membrane"/>
    <property type="evidence" value="ECO:0007669"/>
    <property type="project" value="UniProtKB-SubCell"/>
</dbReference>
<feature type="transmembrane region" description="Helical" evidence="6">
    <location>
        <begin position="186"/>
        <end position="203"/>
    </location>
</feature>
<dbReference type="EMBL" id="MFRC01000058">
    <property type="protein sequence ID" value="OGH88896.1"/>
    <property type="molecule type" value="Genomic_DNA"/>
</dbReference>
<protein>
    <recommendedName>
        <fullName evidence="7">Membrane insertase YidC/Oxa/ALB C-terminal domain-containing protein</fullName>
    </recommendedName>
</protein>
<evidence type="ECO:0000256" key="4">
    <source>
        <dbReference type="ARBA" id="ARBA00023136"/>
    </source>
</evidence>
<dbReference type="Pfam" id="PF02096">
    <property type="entry name" value="60KD_IMP"/>
    <property type="match status" value="1"/>
</dbReference>
<feature type="domain" description="Membrane insertase YidC/Oxa/ALB C-terminal" evidence="7">
    <location>
        <begin position="34"/>
        <end position="225"/>
    </location>
</feature>
<accession>A0A1F6NYA2</accession>
<dbReference type="PANTHER" id="PTHR12428">
    <property type="entry name" value="OXA1"/>
    <property type="match status" value="1"/>
</dbReference>
<evidence type="ECO:0000256" key="3">
    <source>
        <dbReference type="ARBA" id="ARBA00022989"/>
    </source>
</evidence>
<comment type="subcellular location">
    <subcellularLocation>
        <location evidence="1 5">Membrane</location>
        <topology evidence="1 5">Multi-pass membrane protein</topology>
    </subcellularLocation>
</comment>
<dbReference type="GO" id="GO:0032977">
    <property type="term" value="F:membrane insertase activity"/>
    <property type="evidence" value="ECO:0007669"/>
    <property type="project" value="InterPro"/>
</dbReference>
<dbReference type="Proteomes" id="UP000178490">
    <property type="component" value="Unassembled WGS sequence"/>
</dbReference>